<dbReference type="SUPFAM" id="SSF54495">
    <property type="entry name" value="UBC-like"/>
    <property type="match status" value="1"/>
</dbReference>
<organism evidence="2 3">
    <name type="scientific">Ficus carica</name>
    <name type="common">Common fig</name>
    <dbReference type="NCBI Taxonomy" id="3494"/>
    <lineage>
        <taxon>Eukaryota</taxon>
        <taxon>Viridiplantae</taxon>
        <taxon>Streptophyta</taxon>
        <taxon>Embryophyta</taxon>
        <taxon>Tracheophyta</taxon>
        <taxon>Spermatophyta</taxon>
        <taxon>Magnoliopsida</taxon>
        <taxon>eudicotyledons</taxon>
        <taxon>Gunneridae</taxon>
        <taxon>Pentapetalae</taxon>
        <taxon>rosids</taxon>
        <taxon>fabids</taxon>
        <taxon>Rosales</taxon>
        <taxon>Moraceae</taxon>
        <taxon>Ficeae</taxon>
        <taxon>Ficus</taxon>
    </lineage>
</organism>
<evidence type="ECO:0000313" key="2">
    <source>
        <dbReference type="EMBL" id="GMN63901.1"/>
    </source>
</evidence>
<name>A0AA88E147_FICCA</name>
<protein>
    <recommendedName>
        <fullName evidence="1">UBC core domain-containing protein</fullName>
    </recommendedName>
</protein>
<dbReference type="Proteomes" id="UP001187192">
    <property type="component" value="Unassembled WGS sequence"/>
</dbReference>
<sequence>MMGFVGKDRSEDVMRHWIYTRERIERADFPDCCSYGPVSWENPFQWQGVIFGPLGSPYEDGVFSVSIDLPPDYPSKPPTIKFITKVFHPNIDEDGTIYVDILEEDKWKPIQTIETLLVSICSLLADPEPVDTFNWSCYLYQNDWEEYNKTAREWTRAYAMGDFDEDTEIPFSDTN</sequence>
<gene>
    <name evidence="2" type="ORF">TIFTF001_032977</name>
</gene>
<dbReference type="InterPro" id="IPR000608">
    <property type="entry name" value="UBC"/>
</dbReference>
<dbReference type="AlphaFoldDB" id="A0AA88E147"/>
<dbReference type="PROSITE" id="PS50127">
    <property type="entry name" value="UBC_2"/>
    <property type="match status" value="1"/>
</dbReference>
<dbReference type="InterPro" id="IPR016135">
    <property type="entry name" value="UBQ-conjugating_enzyme/RWD"/>
</dbReference>
<evidence type="ECO:0000259" key="1">
    <source>
        <dbReference type="PROSITE" id="PS50127"/>
    </source>
</evidence>
<dbReference type="EMBL" id="BTGU01000162">
    <property type="protein sequence ID" value="GMN63901.1"/>
    <property type="molecule type" value="Genomic_DNA"/>
</dbReference>
<keyword evidence="3" id="KW-1185">Reference proteome</keyword>
<evidence type="ECO:0000313" key="3">
    <source>
        <dbReference type="Proteomes" id="UP001187192"/>
    </source>
</evidence>
<dbReference type="Gene3D" id="3.10.110.10">
    <property type="entry name" value="Ubiquitin Conjugating Enzyme"/>
    <property type="match status" value="1"/>
</dbReference>
<proteinExistence type="predicted"/>
<comment type="caution">
    <text evidence="2">The sequence shown here is derived from an EMBL/GenBank/DDBJ whole genome shotgun (WGS) entry which is preliminary data.</text>
</comment>
<dbReference type="SMART" id="SM00212">
    <property type="entry name" value="UBCc"/>
    <property type="match status" value="1"/>
</dbReference>
<dbReference type="PANTHER" id="PTHR24068">
    <property type="entry name" value="UBIQUITIN-CONJUGATING ENZYME E2"/>
    <property type="match status" value="1"/>
</dbReference>
<reference evidence="2" key="1">
    <citation type="submission" date="2023-07" db="EMBL/GenBank/DDBJ databases">
        <title>draft genome sequence of fig (Ficus carica).</title>
        <authorList>
            <person name="Takahashi T."/>
            <person name="Nishimura K."/>
        </authorList>
    </citation>
    <scope>NUCLEOTIDE SEQUENCE</scope>
</reference>
<accession>A0AA88E147</accession>
<dbReference type="Pfam" id="PF00179">
    <property type="entry name" value="UQ_con"/>
    <property type="match status" value="1"/>
</dbReference>
<feature type="domain" description="UBC core" evidence="1">
    <location>
        <begin position="12"/>
        <end position="160"/>
    </location>
</feature>